<feature type="compositionally biased region" description="Low complexity" evidence="1">
    <location>
        <begin position="220"/>
        <end position="247"/>
    </location>
</feature>
<evidence type="ECO:0008006" key="3">
    <source>
        <dbReference type="Google" id="ProtNLM"/>
    </source>
</evidence>
<feature type="compositionally biased region" description="Low complexity" evidence="1">
    <location>
        <begin position="151"/>
        <end position="167"/>
    </location>
</feature>
<reference evidence="2" key="1">
    <citation type="submission" date="2021-01" db="EMBL/GenBank/DDBJ databases">
        <authorList>
            <person name="Corre E."/>
            <person name="Pelletier E."/>
            <person name="Niang G."/>
            <person name="Scheremetjew M."/>
            <person name="Finn R."/>
            <person name="Kale V."/>
            <person name="Holt S."/>
            <person name="Cochrane G."/>
            <person name="Meng A."/>
            <person name="Brown T."/>
            <person name="Cohen L."/>
        </authorList>
    </citation>
    <scope>NUCLEOTIDE SEQUENCE</scope>
    <source>
        <strain evidence="2">Ms1</strain>
    </source>
</reference>
<protein>
    <recommendedName>
        <fullName evidence="3">PRA1 family protein</fullName>
    </recommendedName>
</protein>
<feature type="region of interest" description="Disordered" evidence="1">
    <location>
        <begin position="204"/>
        <end position="247"/>
    </location>
</feature>
<accession>A0A7S1C930</accession>
<dbReference type="EMBL" id="HBFS01006982">
    <property type="protein sequence ID" value="CAD8911527.1"/>
    <property type="molecule type" value="Transcribed_RNA"/>
</dbReference>
<feature type="compositionally biased region" description="Low complexity" evidence="1">
    <location>
        <begin position="109"/>
        <end position="133"/>
    </location>
</feature>
<evidence type="ECO:0000313" key="2">
    <source>
        <dbReference type="EMBL" id="CAD8911527.1"/>
    </source>
</evidence>
<gene>
    <name evidence="2" type="ORF">BSP0115_LOCUS4745</name>
</gene>
<feature type="compositionally biased region" description="Gly residues" evidence="1">
    <location>
        <begin position="134"/>
        <end position="143"/>
    </location>
</feature>
<sequence length="392" mass="39250">MAAMQLPSVEEVEEEARRPSLPESSAGTDASAPAEASDDGEDEQAPPAAQQHAGRSSPRIRAEAAEAPTRDDDDGAASPVHEEEQPVAAESALGGSSASVEDSPPPPQRAQAPPAAAAPATRSPASPESVGEPGATGDGGGVGTAERTRPAEAAAAAAAAGTSDGDDVGAAAPAEMVCEDGVCWLPEPAAPAALDTFQFASAADGGGAARSPPVVRQRQHATPSASTPSAPQRRAAPSASPAHPPSAATLLRDFFGQPGGFGGPPPGGVTALYERAEGNMVAYAVPYLVVFTLLLLRAVWPAPLTALLVTPVLAAQWLSVAGGGLDVYVPKLPPATHGPLLLVAWLLVMAWSELAREALLPSGVAVLAHALLRRREAADGVGGAPGARQHAS</sequence>
<feature type="compositionally biased region" description="Low complexity" evidence="1">
    <location>
        <begin position="87"/>
        <end position="101"/>
    </location>
</feature>
<name>A0A7S1C930_9STRA</name>
<organism evidence="2">
    <name type="scientific">Bicosoecida sp. CB-2014</name>
    <dbReference type="NCBI Taxonomy" id="1486930"/>
    <lineage>
        <taxon>Eukaryota</taxon>
        <taxon>Sar</taxon>
        <taxon>Stramenopiles</taxon>
        <taxon>Bigyra</taxon>
        <taxon>Opalozoa</taxon>
        <taxon>Bicosoecida</taxon>
    </lineage>
</organism>
<feature type="region of interest" description="Disordered" evidence="1">
    <location>
        <begin position="1"/>
        <end position="167"/>
    </location>
</feature>
<evidence type="ECO:0000256" key="1">
    <source>
        <dbReference type="SAM" id="MobiDB-lite"/>
    </source>
</evidence>
<dbReference type="AlphaFoldDB" id="A0A7S1C930"/>
<proteinExistence type="predicted"/>
<feature type="compositionally biased region" description="Basic and acidic residues" evidence="1">
    <location>
        <begin position="60"/>
        <end position="70"/>
    </location>
</feature>